<dbReference type="Gene3D" id="3.40.30.10">
    <property type="entry name" value="Glutaredoxin"/>
    <property type="match status" value="1"/>
</dbReference>
<comment type="function">
    <text evidence="2">Adapter protein required for efficient degradation of Spx by ClpXP under non-stress conditions. Interaction with Spx stabilizes Spx and exposes the C-terminus of Spx for recognition and proteolysis by ClpXP.</text>
</comment>
<evidence type="ECO:0000256" key="1">
    <source>
        <dbReference type="ARBA" id="ARBA00022490"/>
    </source>
</evidence>
<dbReference type="GO" id="GO:0005737">
    <property type="term" value="C:cytoplasm"/>
    <property type="evidence" value="ECO:0007669"/>
    <property type="project" value="UniProtKB-SubCell"/>
</dbReference>
<dbReference type="SUPFAM" id="SSF52833">
    <property type="entry name" value="Thioredoxin-like"/>
    <property type="match status" value="1"/>
</dbReference>
<keyword evidence="4" id="KW-1185">Reference proteome</keyword>
<comment type="subunit">
    <text evidence="2">Interacts with Spx.</text>
</comment>
<dbReference type="STRING" id="237069.SAMN05216498_3162"/>
<dbReference type="GO" id="GO:0016853">
    <property type="term" value="F:isomerase activity"/>
    <property type="evidence" value="ECO:0007669"/>
    <property type="project" value="UniProtKB-KW"/>
</dbReference>
<dbReference type="HAMAP" id="MF_02245">
    <property type="entry name" value="Adapter_SpxH"/>
    <property type="match status" value="1"/>
</dbReference>
<dbReference type="EMBL" id="FNIG01000009">
    <property type="protein sequence ID" value="SDN82039.1"/>
    <property type="molecule type" value="Genomic_DNA"/>
</dbReference>
<dbReference type="Pfam" id="PF13743">
    <property type="entry name" value="Thioredoxin_5"/>
    <property type="match status" value="1"/>
</dbReference>
<gene>
    <name evidence="2" type="primary">spxH</name>
    <name evidence="3" type="ORF">SAMN05216498_3162</name>
</gene>
<dbReference type="InterPro" id="IPR046404">
    <property type="entry name" value="Adapter_SpxH"/>
</dbReference>
<dbReference type="Proteomes" id="UP000199334">
    <property type="component" value="Unassembled WGS sequence"/>
</dbReference>
<sequence>MGNLTSEVMNNLASNDNSQAEFCHLVDKPLEIYVFVDPLCPECWSLEPYIKKLAIEYGCYFKLRTIVSTNLTNLNIKPNRQSKKLAQYWEKTASRTGMSCDGDLWHENPVYSPSIPVLAVKAAELQGQRLGSKFFRKLQESLFLNKKDITKEDILLDIAEKVNLDMTEFKKDLHSETARRALKCDWNLTCEMEVEQLPTVVLFNRNHDRDGLRVSGLYQYHIYVRALLEVMEQKVYPSSKPSLEDFLSHFEFVATKEVAVVFDWTMDKAEKELKKLVLKQKVKPVPVKYGTFWMYI</sequence>
<dbReference type="PANTHER" id="PTHR13887">
    <property type="entry name" value="GLUTATHIONE S-TRANSFERASE KAPPA"/>
    <property type="match status" value="1"/>
</dbReference>
<name>A0A1H0EIB9_9BACI</name>
<dbReference type="PANTHER" id="PTHR13887:SF47">
    <property type="entry name" value="CLPXP ADAPTER PROTEIN SPXH"/>
    <property type="match status" value="1"/>
</dbReference>
<proteinExistence type="inferred from homology"/>
<dbReference type="RefSeq" id="WP_281180320.1">
    <property type="nucleotide sequence ID" value="NZ_BJVZ01000009.1"/>
</dbReference>
<evidence type="ECO:0000256" key="2">
    <source>
        <dbReference type="HAMAP-Rule" id="MF_02245"/>
    </source>
</evidence>
<reference evidence="3 4" key="1">
    <citation type="submission" date="2016-10" db="EMBL/GenBank/DDBJ databases">
        <authorList>
            <person name="de Groot N.N."/>
        </authorList>
    </citation>
    <scope>NUCLEOTIDE SEQUENCE [LARGE SCALE GENOMIC DNA]</scope>
    <source>
        <strain evidence="3 4">CGMCC 1.3442</strain>
    </source>
</reference>
<dbReference type="CDD" id="cd03025">
    <property type="entry name" value="DsbA_FrnE_like"/>
    <property type="match status" value="1"/>
</dbReference>
<keyword evidence="1 2" id="KW-0963">Cytoplasm</keyword>
<dbReference type="InterPro" id="IPR036249">
    <property type="entry name" value="Thioredoxin-like_sf"/>
</dbReference>
<organism evidence="3 4">
    <name type="scientific">Tenuibacillus multivorans</name>
    <dbReference type="NCBI Taxonomy" id="237069"/>
    <lineage>
        <taxon>Bacteria</taxon>
        <taxon>Bacillati</taxon>
        <taxon>Bacillota</taxon>
        <taxon>Bacilli</taxon>
        <taxon>Bacillales</taxon>
        <taxon>Bacillaceae</taxon>
        <taxon>Tenuibacillus</taxon>
    </lineage>
</organism>
<comment type="subcellular location">
    <subcellularLocation>
        <location evidence="2">Cytoplasm</location>
    </subcellularLocation>
</comment>
<comment type="similarity">
    <text evidence="2">Belongs to the SpxH family.</text>
</comment>
<dbReference type="AlphaFoldDB" id="A0A1H0EIB9"/>
<evidence type="ECO:0000313" key="3">
    <source>
        <dbReference type="EMBL" id="SDN82039.1"/>
    </source>
</evidence>
<accession>A0A1H0EIB9</accession>
<keyword evidence="3" id="KW-0413">Isomerase</keyword>
<protein>
    <recommendedName>
        <fullName evidence="2">ClpXP adapter protein SpxH</fullName>
    </recommendedName>
</protein>
<dbReference type="Gene3D" id="1.10.472.60">
    <property type="entry name" value="putative protein disulfide isomerase domain"/>
    <property type="match status" value="1"/>
</dbReference>
<evidence type="ECO:0000313" key="4">
    <source>
        <dbReference type="Proteomes" id="UP000199334"/>
    </source>
</evidence>